<comment type="caution">
    <text evidence="4">The sequence shown here is derived from an EMBL/GenBank/DDBJ whole genome shotgun (WGS) entry which is preliminary data.</text>
</comment>
<dbReference type="AlphaFoldDB" id="A0A811Y816"/>
<evidence type="ECO:0000313" key="5">
    <source>
        <dbReference type="Proteomes" id="UP000645828"/>
    </source>
</evidence>
<dbReference type="EMBL" id="CAJHUB010000671">
    <property type="protein sequence ID" value="CAD7673254.1"/>
    <property type="molecule type" value="Genomic_DNA"/>
</dbReference>
<evidence type="ECO:0000259" key="3">
    <source>
        <dbReference type="Pfam" id="PF01248"/>
    </source>
</evidence>
<dbReference type="Pfam" id="PF01248">
    <property type="entry name" value="Ribosomal_L7Ae"/>
    <property type="match status" value="1"/>
</dbReference>
<dbReference type="PANTHER" id="PTHR11843">
    <property type="entry name" value="40S RIBOSOMAL PROTEIN S12"/>
    <property type="match status" value="1"/>
</dbReference>
<keyword evidence="1" id="KW-0689">Ribosomal protein</keyword>
<dbReference type="SUPFAM" id="SSF55315">
    <property type="entry name" value="L30e-like"/>
    <property type="match status" value="1"/>
</dbReference>
<feature type="domain" description="Ribosomal protein eL8/eL30/eS12/Gadd45" evidence="3">
    <location>
        <begin position="31"/>
        <end position="93"/>
    </location>
</feature>
<keyword evidence="5" id="KW-1185">Reference proteome</keyword>
<keyword evidence="2" id="KW-0687">Ribonucleoprotein</keyword>
<evidence type="ECO:0000313" key="4">
    <source>
        <dbReference type="EMBL" id="CAD7673254.1"/>
    </source>
</evidence>
<dbReference type="InterPro" id="IPR029064">
    <property type="entry name" value="Ribosomal_eL30-like_sf"/>
</dbReference>
<dbReference type="InterPro" id="IPR004038">
    <property type="entry name" value="Ribosomal_eL8/eL30/eS12/Gad45"/>
</dbReference>
<accession>A0A811Y816</accession>
<dbReference type="Proteomes" id="UP000645828">
    <property type="component" value="Unassembled WGS sequence"/>
</dbReference>
<sequence length="103" mass="11098">MAEEGMAAGAVMGVHTALQDMLNTSLIHSGLAHGISHLCVLASNSDEPMYVRWMDALCAEHQIKADDNKKLGGWVGLLVGCSCMVFKAKQAKDVIQGYFTCKK</sequence>
<name>A0A811Y816_NYCPR</name>
<proteinExistence type="predicted"/>
<dbReference type="Gene3D" id="3.30.1330.30">
    <property type="match status" value="1"/>
</dbReference>
<dbReference type="GO" id="GO:1990904">
    <property type="term" value="C:ribonucleoprotein complex"/>
    <property type="evidence" value="ECO:0007669"/>
    <property type="project" value="UniProtKB-KW"/>
</dbReference>
<organism evidence="4 5">
    <name type="scientific">Nyctereutes procyonoides</name>
    <name type="common">Raccoon dog</name>
    <name type="synonym">Canis procyonoides</name>
    <dbReference type="NCBI Taxonomy" id="34880"/>
    <lineage>
        <taxon>Eukaryota</taxon>
        <taxon>Metazoa</taxon>
        <taxon>Chordata</taxon>
        <taxon>Craniata</taxon>
        <taxon>Vertebrata</taxon>
        <taxon>Euteleostomi</taxon>
        <taxon>Mammalia</taxon>
        <taxon>Eutheria</taxon>
        <taxon>Laurasiatheria</taxon>
        <taxon>Carnivora</taxon>
        <taxon>Caniformia</taxon>
        <taxon>Canidae</taxon>
        <taxon>Nyctereutes</taxon>
    </lineage>
</organism>
<dbReference type="GO" id="GO:0005840">
    <property type="term" value="C:ribosome"/>
    <property type="evidence" value="ECO:0007669"/>
    <property type="project" value="UniProtKB-KW"/>
</dbReference>
<gene>
    <name evidence="4" type="ORF">NYPRO_LOCUS6049</name>
</gene>
<reference evidence="4" key="1">
    <citation type="submission" date="2020-12" db="EMBL/GenBank/DDBJ databases">
        <authorList>
            <consortium name="Molecular Ecology Group"/>
        </authorList>
    </citation>
    <scope>NUCLEOTIDE SEQUENCE</scope>
    <source>
        <strain evidence="4">TBG_1078</strain>
    </source>
</reference>
<protein>
    <submittedName>
        <fullName evidence="4">(raccoon dog) hypothetical protein</fullName>
    </submittedName>
</protein>
<evidence type="ECO:0000256" key="1">
    <source>
        <dbReference type="ARBA" id="ARBA00022980"/>
    </source>
</evidence>
<evidence type="ECO:0000256" key="2">
    <source>
        <dbReference type="ARBA" id="ARBA00023274"/>
    </source>
</evidence>